<evidence type="ECO:0000313" key="1">
    <source>
        <dbReference type="EMBL" id="CEK85064.1"/>
    </source>
</evidence>
<dbReference type="InterPro" id="IPR029030">
    <property type="entry name" value="Caspase-like_dom_sf"/>
</dbReference>
<protein>
    <submittedName>
        <fullName evidence="1">Uncharacterized protein</fullName>
    </submittedName>
</protein>
<organism evidence="1">
    <name type="scientific">Arion vulgaris</name>
    <dbReference type="NCBI Taxonomy" id="1028688"/>
    <lineage>
        <taxon>Eukaryota</taxon>
        <taxon>Metazoa</taxon>
        <taxon>Spiralia</taxon>
        <taxon>Lophotrochozoa</taxon>
        <taxon>Mollusca</taxon>
        <taxon>Gastropoda</taxon>
        <taxon>Heterobranchia</taxon>
        <taxon>Euthyneura</taxon>
        <taxon>Panpulmonata</taxon>
        <taxon>Eupulmonata</taxon>
        <taxon>Stylommatophora</taxon>
        <taxon>Helicina</taxon>
        <taxon>Arionoidea</taxon>
        <taxon>Arionidae</taxon>
        <taxon>Arion</taxon>
    </lineage>
</organism>
<feature type="non-terminal residue" evidence="1">
    <location>
        <position position="1"/>
    </location>
</feature>
<gene>
    <name evidence="1" type="primary">ORF146076</name>
</gene>
<proteinExistence type="predicted"/>
<accession>A0A0B7AVK5</accession>
<dbReference type="SUPFAM" id="SSF52129">
    <property type="entry name" value="Caspase-like"/>
    <property type="match status" value="1"/>
</dbReference>
<dbReference type="EMBL" id="HACG01038199">
    <property type="protein sequence ID" value="CEK85064.1"/>
    <property type="molecule type" value="Transcribed_RNA"/>
</dbReference>
<reference evidence="1" key="1">
    <citation type="submission" date="2014-12" db="EMBL/GenBank/DDBJ databases">
        <title>Insight into the proteome of Arion vulgaris.</title>
        <authorList>
            <person name="Aradska J."/>
            <person name="Bulat T."/>
            <person name="Smidak R."/>
            <person name="Sarate P."/>
            <person name="Gangsoo J."/>
            <person name="Sialana F."/>
            <person name="Bilban M."/>
            <person name="Lubec G."/>
        </authorList>
    </citation>
    <scope>NUCLEOTIDE SEQUENCE</scope>
    <source>
        <tissue evidence="1">Skin</tissue>
    </source>
</reference>
<sequence length="62" mass="6985">TVLSSREAGRMSLTKALAIVSGQVAQNYESNTPDEPKSHEKKEVPVIQSMLVNDVYLRKKRR</sequence>
<dbReference type="Gene3D" id="3.30.70.1470">
    <property type="entry name" value="Caspase-like"/>
    <property type="match status" value="1"/>
</dbReference>
<dbReference type="AlphaFoldDB" id="A0A0B7AVK5"/>
<name>A0A0B7AVK5_9EUPU</name>